<name>A0A9X4BJZ5_9GAMM</name>
<keyword evidence="7" id="KW-1185">Reference proteome</keyword>
<feature type="domain" description="Translocation and assembly module TamB C-terminal" evidence="5">
    <location>
        <begin position="908"/>
        <end position="1237"/>
    </location>
</feature>
<keyword evidence="3" id="KW-1133">Transmembrane helix</keyword>
<evidence type="ECO:0000313" key="6">
    <source>
        <dbReference type="EMBL" id="MDC8015611.1"/>
    </source>
</evidence>
<evidence type="ECO:0000259" key="5">
    <source>
        <dbReference type="Pfam" id="PF04357"/>
    </source>
</evidence>
<organism evidence="6 7">
    <name type="scientific">Tahibacter soli</name>
    <dbReference type="NCBI Taxonomy" id="2983605"/>
    <lineage>
        <taxon>Bacteria</taxon>
        <taxon>Pseudomonadati</taxon>
        <taxon>Pseudomonadota</taxon>
        <taxon>Gammaproteobacteria</taxon>
        <taxon>Lysobacterales</taxon>
        <taxon>Rhodanobacteraceae</taxon>
        <taxon>Tahibacter</taxon>
    </lineage>
</organism>
<evidence type="ECO:0000313" key="7">
    <source>
        <dbReference type="Proteomes" id="UP001139971"/>
    </source>
</evidence>
<dbReference type="Proteomes" id="UP001139971">
    <property type="component" value="Unassembled WGS sequence"/>
</dbReference>
<sequence>MKRWLKILLGAVLALVVVAALAIVWLVNTTSGARFALGRVVGAMDGKLAIASSEGTLAGPLTLTGVRWNDAGVDAKVGRVTVDVALMAALGKVVHIQNLDIADVAVATTTQAPPKEPGTSEVSLTPPVAIVLDRLHLAKASVVADGKPAFALDTLDLAAGWTNEGVRIDKLKLRAPDGEVDLDASLTSLTGYAGGAKGAFRWKAGDATYGGTLELVSRDGKANLNVALAQPMATKLDATVATSGDYAWTVALDVPAFDPNVVAKDSGLASLALSLKGAGDKGKGAVDGTVDVNGHRVAIQPLRYALADGKLLTIEALSLRTPEAPGKLDLKGTVNLGADKPTAKLDVTWDGVEIPPDLAGQALATHGTVTFDGGAEQFVAKGKLSAGPPGKLSDVELDLAGTPDAITLNRLALVQAKGGLDAAGLVTLKPGIGWKLDAKANRLDPGAFAAEWPGSLSFALATEGTSGDKGIAAKIKLDKLDGKLRDRPVTGTADLSITPGFVVDGTAAIASGQSTVAVRGRGGNDTNATVGFTLASLGDVLPDAQGRVRGEFTIRGKWPSLAVAGRLEGQTIGVGENRVASLELNADIADTNAPRGAFDVLATGVTAGGLTFERVSLDGKGDRDSHEVKLAANGTPLTAHTTLRGRSEGANWAGTLAELTLAVKDQPEWKLEQPAAIALKDGAATVGDVCLAANGPRLCFSANQTADGAANARYRIERLPLAMIAAIAAPGAPFTLTGDIEGQGDVKRGADGALNGTAQIGSDTGRVAYPDTEAGKPLLDYKNFAIDATLSPSSQQVLIRAELSDGGSINGQIGVAGAEQALSGQIALALNSLSFVELFTTELGSVKGKVAGTLAFAGTVAAPQIGGNVSVSEFATEVPAAGLKLHDGNLRVDLLEGQRFAIAGSLASGGGKVDVRGSGGMAADAPLSIAIEGKDFLAADIPAAKVLIGPKLTIERSAEKMVIGGDVDLPYANVDLTKLPGGGAAKTSPDVVVTDAEQAEAGKSLPLTADITLKLGDDVRLKGFGLDGKLDGQLVIVERPGKQTTGRGEIRVGGTYKAYGQDLKVRTGRLLFAGTAIDNPGLDIQAVRELKDVTAGLRVQGTAQVPVLTVFSEPTMEQSEALSYLVTGRPLSALKSGDGDMVGAAAQALGSATGDLLAKSVGARLGVDAAVSDNAALGGSAFTVGKYLSPKLYLSYGVGIFTPGEVITLRYKLSKRWELEAQNATTENRAGLNYRWEK</sequence>
<dbReference type="PANTHER" id="PTHR36985">
    <property type="entry name" value="TRANSLOCATION AND ASSEMBLY MODULE SUBUNIT TAMB"/>
    <property type="match status" value="1"/>
</dbReference>
<dbReference type="EMBL" id="JAOVZO020000020">
    <property type="protein sequence ID" value="MDC8015611.1"/>
    <property type="molecule type" value="Genomic_DNA"/>
</dbReference>
<comment type="caution">
    <text evidence="6">The sequence shown here is derived from an EMBL/GenBank/DDBJ whole genome shotgun (WGS) entry which is preliminary data.</text>
</comment>
<keyword evidence="2" id="KW-0812">Transmembrane</keyword>
<evidence type="ECO:0000256" key="3">
    <source>
        <dbReference type="ARBA" id="ARBA00022989"/>
    </source>
</evidence>
<accession>A0A9X4BJZ5</accession>
<reference evidence="6" key="1">
    <citation type="submission" date="2023-02" db="EMBL/GenBank/DDBJ databases">
        <title>Tahibacter soli sp. nov. isolated from soil.</title>
        <authorList>
            <person name="Baek J.H."/>
            <person name="Lee J.K."/>
            <person name="Choi D.G."/>
            <person name="Jeon C.O."/>
        </authorList>
    </citation>
    <scope>NUCLEOTIDE SEQUENCE</scope>
    <source>
        <strain evidence="6">BL</strain>
    </source>
</reference>
<evidence type="ECO:0000256" key="2">
    <source>
        <dbReference type="ARBA" id="ARBA00022692"/>
    </source>
</evidence>
<gene>
    <name evidence="6" type="ORF">OD750_024050</name>
</gene>
<dbReference type="RefSeq" id="WP_263541165.1">
    <property type="nucleotide sequence ID" value="NZ_JAOVZO020000020.1"/>
</dbReference>
<comment type="subcellular location">
    <subcellularLocation>
        <location evidence="1">Membrane</location>
        <topology evidence="1">Single-pass membrane protein</topology>
    </subcellularLocation>
</comment>
<dbReference type="GO" id="GO:0097347">
    <property type="term" value="C:TAM protein secretion complex"/>
    <property type="evidence" value="ECO:0007669"/>
    <property type="project" value="TreeGrafter"/>
</dbReference>
<proteinExistence type="predicted"/>
<dbReference type="GO" id="GO:0005886">
    <property type="term" value="C:plasma membrane"/>
    <property type="evidence" value="ECO:0007669"/>
    <property type="project" value="InterPro"/>
</dbReference>
<protein>
    <submittedName>
        <fullName evidence="6">Translocation/assembly module TamB domain-containing protein</fullName>
    </submittedName>
</protein>
<keyword evidence="4" id="KW-0472">Membrane</keyword>
<dbReference type="InterPro" id="IPR007452">
    <property type="entry name" value="TamB_C"/>
</dbReference>
<dbReference type="GO" id="GO:0009306">
    <property type="term" value="P:protein secretion"/>
    <property type="evidence" value="ECO:0007669"/>
    <property type="project" value="InterPro"/>
</dbReference>
<evidence type="ECO:0000256" key="1">
    <source>
        <dbReference type="ARBA" id="ARBA00004167"/>
    </source>
</evidence>
<dbReference type="AlphaFoldDB" id="A0A9X4BJZ5"/>
<evidence type="ECO:0000256" key="4">
    <source>
        <dbReference type="ARBA" id="ARBA00023136"/>
    </source>
</evidence>
<dbReference type="Pfam" id="PF04357">
    <property type="entry name" value="TamB"/>
    <property type="match status" value="1"/>
</dbReference>
<dbReference type="PANTHER" id="PTHR36985:SF1">
    <property type="entry name" value="TRANSLOCATION AND ASSEMBLY MODULE SUBUNIT TAMB"/>
    <property type="match status" value="1"/>
</dbReference>